<accession>A0ABS6GQ01</accession>
<organism evidence="5 6">
    <name type="scientific">Allobacillus halotolerans</name>
    <dbReference type="NCBI Taxonomy" id="570278"/>
    <lineage>
        <taxon>Bacteria</taxon>
        <taxon>Bacillati</taxon>
        <taxon>Bacillota</taxon>
        <taxon>Bacilli</taxon>
        <taxon>Bacillales</taxon>
        <taxon>Bacillaceae</taxon>
        <taxon>Allobacillus</taxon>
    </lineage>
</organism>
<protein>
    <submittedName>
        <fullName evidence="5">Thiolase family protein</fullName>
    </submittedName>
</protein>
<dbReference type="EMBL" id="JAHLZF010000010">
    <property type="protein sequence ID" value="MBU6080966.1"/>
    <property type="molecule type" value="Genomic_DNA"/>
</dbReference>
<dbReference type="InterPro" id="IPR020617">
    <property type="entry name" value="Thiolase_C"/>
</dbReference>
<keyword evidence="6" id="KW-1185">Reference proteome</keyword>
<evidence type="ECO:0000256" key="2">
    <source>
        <dbReference type="RuleBase" id="RU003557"/>
    </source>
</evidence>
<evidence type="ECO:0000313" key="5">
    <source>
        <dbReference type="EMBL" id="MBU6080966.1"/>
    </source>
</evidence>
<evidence type="ECO:0000259" key="3">
    <source>
        <dbReference type="Pfam" id="PF00108"/>
    </source>
</evidence>
<name>A0ABS6GQ01_9BACI</name>
<dbReference type="InterPro" id="IPR020613">
    <property type="entry name" value="Thiolase_CS"/>
</dbReference>
<comment type="similarity">
    <text evidence="2">Belongs to the thiolase-like superfamily. Thiolase family.</text>
</comment>
<dbReference type="InterPro" id="IPR020616">
    <property type="entry name" value="Thiolase_N"/>
</dbReference>
<keyword evidence="2" id="KW-0012">Acyltransferase</keyword>
<feature type="domain" description="Thiolase C-terminal" evidence="4">
    <location>
        <begin position="259"/>
        <end position="381"/>
    </location>
</feature>
<evidence type="ECO:0000256" key="1">
    <source>
        <dbReference type="ARBA" id="ARBA00022679"/>
    </source>
</evidence>
<comment type="caution">
    <text evidence="5">The sequence shown here is derived from an EMBL/GenBank/DDBJ whole genome shotgun (WGS) entry which is preliminary data.</text>
</comment>
<dbReference type="NCBIfam" id="TIGR01930">
    <property type="entry name" value="AcCoA-C-Actrans"/>
    <property type="match status" value="1"/>
</dbReference>
<dbReference type="PROSITE" id="PS00737">
    <property type="entry name" value="THIOLASE_2"/>
    <property type="match status" value="1"/>
</dbReference>
<dbReference type="InterPro" id="IPR002155">
    <property type="entry name" value="Thiolase"/>
</dbReference>
<dbReference type="PANTHER" id="PTHR43365:SF1">
    <property type="entry name" value="ACETYL-COA C-ACYLTRANSFERASE"/>
    <property type="match status" value="1"/>
</dbReference>
<feature type="domain" description="Thiolase N-terminal" evidence="3">
    <location>
        <begin position="8"/>
        <end position="252"/>
    </location>
</feature>
<evidence type="ECO:0000313" key="6">
    <source>
        <dbReference type="Proteomes" id="UP000812672"/>
    </source>
</evidence>
<dbReference type="Pfam" id="PF02803">
    <property type="entry name" value="Thiolase_C"/>
    <property type="match status" value="1"/>
</dbReference>
<dbReference type="CDD" id="cd00751">
    <property type="entry name" value="thiolase"/>
    <property type="match status" value="1"/>
</dbReference>
<evidence type="ECO:0000259" key="4">
    <source>
        <dbReference type="Pfam" id="PF02803"/>
    </source>
</evidence>
<dbReference type="Pfam" id="PF00108">
    <property type="entry name" value="Thiolase_N"/>
    <property type="match status" value="1"/>
</dbReference>
<sequence>MRETNHAVIVDAIRIPIGRRKGVYSDTRSEHLLTHVIKGLVERAGLSQNSVDDVIVGCVTQNQEQGNNIGRIATLMSGLDQSTPSMTLNRKCISSQHAIHQAAQSILSEDHDIVIAAGIENMTRHPMGSDKVEEPKELTDLYEIVPQGESAERIAEIWGLNRNEMDEYSLRSHQLADQATKNGDFQNEILPIEVEVNGEKKNVTKDEGIRPETNVEKLGSLKTVFREDGKITPGNSSQISDGAAAVLVMSEEKAKELGLKPRAKIIARTLIGSDPTLMLTGPIEATKRVLKKANLTVEDIGYFECNEAFAPVVLSWMKELNVPLDKVNVRGGAIALGHPTGASGARLMTTLVNILEDKNAKYGLQVMCAGGGMSAATIIEKV</sequence>
<proteinExistence type="inferred from homology"/>
<gene>
    <name evidence="5" type="ORF">KQ486_08030</name>
</gene>
<dbReference type="PIRSF" id="PIRSF000429">
    <property type="entry name" value="Ac-CoA_Ac_transf"/>
    <property type="match status" value="1"/>
</dbReference>
<keyword evidence="1 2" id="KW-0808">Transferase</keyword>
<dbReference type="Proteomes" id="UP000812672">
    <property type="component" value="Unassembled WGS sequence"/>
</dbReference>
<dbReference type="PANTHER" id="PTHR43365">
    <property type="entry name" value="BLR7806 PROTEIN"/>
    <property type="match status" value="1"/>
</dbReference>
<reference evidence="5 6" key="1">
    <citation type="journal article" date="2011" name="Int. J. Syst. Evol. Microbiol.">
        <title>Allobacillus halotolerans gen. nov., sp. nov. isolated from shrimp paste.</title>
        <authorList>
            <person name="Sheu S.Y."/>
            <person name="Arun A.B."/>
            <person name="Jiang S.R."/>
            <person name="Young C.C."/>
            <person name="Chen W.M."/>
        </authorList>
    </citation>
    <scope>NUCLEOTIDE SEQUENCE [LARGE SCALE GENOMIC DNA]</scope>
    <source>
        <strain evidence="5 6">LMG 24826</strain>
    </source>
</reference>
<dbReference type="RefSeq" id="WP_216687312.1">
    <property type="nucleotide sequence ID" value="NZ_CAUPKR010000009.1"/>
</dbReference>